<keyword evidence="2" id="KW-1185">Reference proteome</keyword>
<comment type="caution">
    <text evidence="1">The sequence shown here is derived from an EMBL/GenBank/DDBJ whole genome shotgun (WGS) entry which is preliminary data.</text>
</comment>
<proteinExistence type="predicted"/>
<evidence type="ECO:0000313" key="1">
    <source>
        <dbReference type="EMBL" id="CAG8848440.1"/>
    </source>
</evidence>
<organism evidence="1 2">
    <name type="scientific">Racocetra persica</name>
    <dbReference type="NCBI Taxonomy" id="160502"/>
    <lineage>
        <taxon>Eukaryota</taxon>
        <taxon>Fungi</taxon>
        <taxon>Fungi incertae sedis</taxon>
        <taxon>Mucoromycota</taxon>
        <taxon>Glomeromycotina</taxon>
        <taxon>Glomeromycetes</taxon>
        <taxon>Diversisporales</taxon>
        <taxon>Gigasporaceae</taxon>
        <taxon>Racocetra</taxon>
    </lineage>
</organism>
<protein>
    <submittedName>
        <fullName evidence="1">36275_t:CDS:1</fullName>
    </submittedName>
</protein>
<dbReference type="Proteomes" id="UP000789920">
    <property type="component" value="Unassembled WGS sequence"/>
</dbReference>
<feature type="non-terminal residue" evidence="1">
    <location>
        <position position="1"/>
    </location>
</feature>
<accession>A0ACA9SXN3</accession>
<sequence>NNDGDFFDNYEKEKMEEVKSYCTDGSADDEELYINLWENAYSPAIYLTSIEENNKKSHLSLKAVQQFVHNRIKPTGPNHRSAAQNDTESVKPIKQSAYRILPDEQDFLEKEIKKLLENGLIYKVKSPWTSPI</sequence>
<gene>
    <name evidence="1" type="ORF">RPERSI_LOCUS35127</name>
</gene>
<name>A0ACA9SXN3_9GLOM</name>
<evidence type="ECO:0000313" key="2">
    <source>
        <dbReference type="Proteomes" id="UP000789920"/>
    </source>
</evidence>
<reference evidence="1" key="1">
    <citation type="submission" date="2021-06" db="EMBL/GenBank/DDBJ databases">
        <authorList>
            <person name="Kallberg Y."/>
            <person name="Tangrot J."/>
            <person name="Rosling A."/>
        </authorList>
    </citation>
    <scope>NUCLEOTIDE SEQUENCE</scope>
    <source>
        <strain evidence="1">MA461A</strain>
    </source>
</reference>
<feature type="non-terminal residue" evidence="1">
    <location>
        <position position="132"/>
    </location>
</feature>
<dbReference type="EMBL" id="CAJVQC010160733">
    <property type="protein sequence ID" value="CAG8848440.1"/>
    <property type="molecule type" value="Genomic_DNA"/>
</dbReference>